<organism evidence="2 3">
    <name type="scientific">Psychrobacillus glaciei</name>
    <dbReference type="NCBI Taxonomy" id="2283160"/>
    <lineage>
        <taxon>Bacteria</taxon>
        <taxon>Bacillati</taxon>
        <taxon>Bacillota</taxon>
        <taxon>Bacilli</taxon>
        <taxon>Bacillales</taxon>
        <taxon>Bacillaceae</taxon>
        <taxon>Psychrobacillus</taxon>
    </lineage>
</organism>
<dbReference type="InterPro" id="IPR001347">
    <property type="entry name" value="SIS_dom"/>
</dbReference>
<keyword evidence="3" id="KW-1185">Reference proteome</keyword>
<dbReference type="OrthoDB" id="9805185at2"/>
<evidence type="ECO:0000259" key="1">
    <source>
        <dbReference type="Pfam" id="PF13580"/>
    </source>
</evidence>
<dbReference type="Pfam" id="PF13580">
    <property type="entry name" value="SIS_2"/>
    <property type="match status" value="1"/>
</dbReference>
<name>A0A5J6ST45_9BACI</name>
<evidence type="ECO:0000313" key="2">
    <source>
        <dbReference type="EMBL" id="QFG01229.1"/>
    </source>
</evidence>
<feature type="domain" description="SIS" evidence="1">
    <location>
        <begin position="1"/>
        <end position="31"/>
    </location>
</feature>
<dbReference type="GO" id="GO:1901135">
    <property type="term" value="P:carbohydrate derivative metabolic process"/>
    <property type="evidence" value="ECO:0007669"/>
    <property type="project" value="InterPro"/>
</dbReference>
<dbReference type="AlphaFoldDB" id="A0A5J6ST45"/>
<dbReference type="Proteomes" id="UP000325517">
    <property type="component" value="Chromosome"/>
</dbReference>
<dbReference type="Gene3D" id="3.40.50.10490">
    <property type="entry name" value="Glucose-6-phosphate isomerase like protein, domain 1"/>
    <property type="match status" value="1"/>
</dbReference>
<dbReference type="KEGG" id="psyo:PB01_16960"/>
<gene>
    <name evidence="2" type="ORF">PB01_16960</name>
</gene>
<sequence>MAESFRKEGILQLFGCGHSHLLAQEAYYHAILRLVKMVIDAAHSNGKSVAIISSNAL</sequence>
<dbReference type="GO" id="GO:0097367">
    <property type="term" value="F:carbohydrate derivative binding"/>
    <property type="evidence" value="ECO:0007669"/>
    <property type="project" value="InterPro"/>
</dbReference>
<protein>
    <submittedName>
        <fullName evidence="2">SIS domain-containing protein</fullName>
    </submittedName>
</protein>
<dbReference type="RefSeq" id="WP_151702091.1">
    <property type="nucleotide sequence ID" value="NZ_CP031223.1"/>
</dbReference>
<proteinExistence type="predicted"/>
<accession>A0A5J6ST45</accession>
<reference evidence="2 3" key="1">
    <citation type="submission" date="2018-07" db="EMBL/GenBank/DDBJ databases">
        <title>Complete genome sequence of Psychrobacillus sp. PB01, isolated from iceberg, and comparative genome analysis of Psychrobacillus strains.</title>
        <authorList>
            <person name="Lee P.C."/>
        </authorList>
    </citation>
    <scope>NUCLEOTIDE SEQUENCE [LARGE SCALE GENOMIC DNA]</scope>
    <source>
        <strain evidence="2 3">PB01</strain>
    </source>
</reference>
<evidence type="ECO:0000313" key="3">
    <source>
        <dbReference type="Proteomes" id="UP000325517"/>
    </source>
</evidence>
<dbReference type="EMBL" id="CP031223">
    <property type="protein sequence ID" value="QFG01229.1"/>
    <property type="molecule type" value="Genomic_DNA"/>
</dbReference>